<dbReference type="EC" id="2.4.1.101" evidence="13"/>
<dbReference type="InterPro" id="IPR029044">
    <property type="entry name" value="Nucleotide-diphossugar_trans"/>
</dbReference>
<comment type="cofactor">
    <cofactor evidence="13">
        <name>Mn(2+)</name>
        <dbReference type="ChEBI" id="CHEBI:29035"/>
    </cofactor>
    <text evidence="13">The cofactor is mostly bound to the substrate.</text>
</comment>
<evidence type="ECO:0000256" key="4">
    <source>
        <dbReference type="ARBA" id="ARBA00022676"/>
    </source>
</evidence>
<dbReference type="SUPFAM" id="SSF53448">
    <property type="entry name" value="Nucleotide-diphospho-sugar transferases"/>
    <property type="match status" value="1"/>
</dbReference>
<keyword evidence="15" id="KW-1185">Reference proteome</keyword>
<keyword evidence="7 13" id="KW-0479">Metal-binding</keyword>
<proteinExistence type="inferred from homology"/>
<evidence type="ECO:0000256" key="1">
    <source>
        <dbReference type="ARBA" id="ARBA00004323"/>
    </source>
</evidence>
<dbReference type="InterPro" id="IPR004139">
    <property type="entry name" value="Glyco_trans_13"/>
</dbReference>
<organism evidence="14 15">
    <name type="scientific">Meganyctiphanes norvegica</name>
    <name type="common">Northern krill</name>
    <name type="synonym">Thysanopoda norvegica</name>
    <dbReference type="NCBI Taxonomy" id="48144"/>
    <lineage>
        <taxon>Eukaryota</taxon>
        <taxon>Metazoa</taxon>
        <taxon>Ecdysozoa</taxon>
        <taxon>Arthropoda</taxon>
        <taxon>Crustacea</taxon>
        <taxon>Multicrustacea</taxon>
        <taxon>Malacostraca</taxon>
        <taxon>Eumalacostraca</taxon>
        <taxon>Eucarida</taxon>
        <taxon>Euphausiacea</taxon>
        <taxon>Euphausiidae</taxon>
        <taxon>Meganyctiphanes</taxon>
    </lineage>
</organism>
<comment type="subcellular location">
    <subcellularLocation>
        <location evidence="1 13">Golgi apparatus membrane</location>
        <topology evidence="1 13">Single-pass type II membrane protein</topology>
    </subcellularLocation>
</comment>
<evidence type="ECO:0000256" key="12">
    <source>
        <dbReference type="ARBA" id="ARBA00023211"/>
    </source>
</evidence>
<evidence type="ECO:0000313" key="14">
    <source>
        <dbReference type="EMBL" id="CAL4064945.1"/>
    </source>
</evidence>
<keyword evidence="12 13" id="KW-0464">Manganese</keyword>
<dbReference type="GO" id="GO:0000139">
    <property type="term" value="C:Golgi membrane"/>
    <property type="evidence" value="ECO:0007669"/>
    <property type="project" value="UniProtKB-SubCell"/>
</dbReference>
<evidence type="ECO:0000256" key="10">
    <source>
        <dbReference type="ARBA" id="ARBA00023034"/>
    </source>
</evidence>
<dbReference type="EMBL" id="CAXKWB010001615">
    <property type="protein sequence ID" value="CAL4064945.1"/>
    <property type="molecule type" value="Genomic_DNA"/>
</dbReference>
<evidence type="ECO:0000256" key="3">
    <source>
        <dbReference type="ARBA" id="ARBA00006492"/>
    </source>
</evidence>
<evidence type="ECO:0000256" key="6">
    <source>
        <dbReference type="ARBA" id="ARBA00022692"/>
    </source>
</evidence>
<keyword evidence="9" id="KW-1133">Transmembrane helix</keyword>
<feature type="non-terminal residue" evidence="14">
    <location>
        <position position="1"/>
    </location>
</feature>
<keyword evidence="10 13" id="KW-0333">Golgi apparatus</keyword>
<comment type="caution">
    <text evidence="14">The sequence shown here is derived from an EMBL/GenBank/DDBJ whole genome shotgun (WGS) entry which is preliminary data.</text>
</comment>
<dbReference type="GO" id="GO:0047223">
    <property type="term" value="F:beta-1,3-galactosyl-O-glycosyl-glycoprotein beta-1,3-N-acetylglucosaminyltransferase activity"/>
    <property type="evidence" value="ECO:0007669"/>
    <property type="project" value="TreeGrafter"/>
</dbReference>
<sequence>RPEGVKKSARISRALRFGLYHMLHLYPKATKFIVLEDDLILSPDFYRFMQQAGTFLEMDSSLYCVSAFNYLSYPHTAMDATQLYRVQNYPAYGWMTTKDIITEFLPKWLPSTRATDWDFMMGSGVFRNGRDCLVPDINRSYHGGAVGTHFTPSFSTERDYLARTYNTIPHVKLMDHKQLMQETYEQEMITLIKRAKPIEVDDPLEIDLSEAKQGDTYVIYVQKDYGDDELSFRVIGLGLDIWHEDGRETHHHTWRLHFHGATLFVVGVPLSKYASLMPAGYNVFQGIPEDELELKHLDFYKNWNTKVFYHHPDQTNNNMTEILLKKKYEIAYDIK</sequence>
<comment type="pathway">
    <text evidence="2 13">Protein modification; protein glycosylation.</text>
</comment>
<evidence type="ECO:0000256" key="8">
    <source>
        <dbReference type="ARBA" id="ARBA00022968"/>
    </source>
</evidence>
<keyword evidence="11" id="KW-0472">Membrane</keyword>
<dbReference type="GO" id="GO:0030145">
    <property type="term" value="F:manganese ion binding"/>
    <property type="evidence" value="ECO:0007669"/>
    <property type="project" value="UniProtKB-UniRule"/>
</dbReference>
<comment type="function">
    <text evidence="13">Initiates complex N-linked carbohydrate formation. Essential for the conversion of high-mannose to hybrid and complex N-glycans.</text>
</comment>
<evidence type="ECO:0000256" key="5">
    <source>
        <dbReference type="ARBA" id="ARBA00022679"/>
    </source>
</evidence>
<keyword evidence="5" id="KW-0808">Transferase</keyword>
<dbReference type="GO" id="GO:0003827">
    <property type="term" value="F:alpha-1,3-mannosylglycoprotein 2-beta-N-acetylglucosaminyltransferase activity"/>
    <property type="evidence" value="ECO:0007669"/>
    <property type="project" value="UniProtKB-UniRule"/>
</dbReference>
<comment type="similarity">
    <text evidence="3 13">Belongs to the glycosyltransferase 13 family.</text>
</comment>
<evidence type="ECO:0000313" key="15">
    <source>
        <dbReference type="Proteomes" id="UP001497623"/>
    </source>
</evidence>
<comment type="catalytic activity">
    <reaction evidence="13">
        <text>N(4)-(alpha-D-Man-(1-&gt;3)-[alpha-D-Man-(1-&gt;3)-[alpha-D-Man-(1-&gt;6)]-alpha-D-Man-(1-&gt;6)]-beta-D-Man-(1-&gt;4)-beta-D-GlcNAc-(1-&gt;4)-beta-D-GlcNAc)-L-asparaginyl-[protein] (N-glucan mannose isomer 5A1,2) + UDP-N-acetyl-alpha-D-glucosamine = N(4)-{beta-D-GlcNAc-(1-&gt;2)-alpha-D-Man-(1-&gt;3)-[alpha-D-Man-(1-&gt;3)-[alpha-D-Man-(1-&gt;6)]-alpha-D-Man-(1-&gt;6)]-beta-D-Man-(1-&gt;4)-beta-D-GlcNAc-(1-&gt;4)-beta-D-GlcNAc}-L-asparaginyl-[protein] + UDP + H(+)</text>
        <dbReference type="Rhea" id="RHEA:11456"/>
        <dbReference type="Rhea" id="RHEA-COMP:14367"/>
        <dbReference type="Rhea" id="RHEA-COMP:14368"/>
        <dbReference type="ChEBI" id="CHEBI:15378"/>
        <dbReference type="ChEBI" id="CHEBI:57705"/>
        <dbReference type="ChEBI" id="CHEBI:58223"/>
        <dbReference type="ChEBI" id="CHEBI:59087"/>
        <dbReference type="ChEBI" id="CHEBI:60625"/>
        <dbReference type="EC" id="2.4.1.101"/>
    </reaction>
</comment>
<evidence type="ECO:0000256" key="9">
    <source>
        <dbReference type="ARBA" id="ARBA00022989"/>
    </source>
</evidence>
<dbReference type="GO" id="GO:0016266">
    <property type="term" value="P:protein O-linked glycosylation via N-acetyl-galactosamine"/>
    <property type="evidence" value="ECO:0007669"/>
    <property type="project" value="TreeGrafter"/>
</dbReference>
<evidence type="ECO:0000256" key="2">
    <source>
        <dbReference type="ARBA" id="ARBA00004922"/>
    </source>
</evidence>
<evidence type="ECO:0000256" key="11">
    <source>
        <dbReference type="ARBA" id="ARBA00023136"/>
    </source>
</evidence>
<dbReference type="PANTHER" id="PTHR46396:SF2">
    <property type="entry name" value="ILEI_PANDER DOMAIN-CONTAINING PROTEIN"/>
    <property type="match status" value="1"/>
</dbReference>
<evidence type="ECO:0000256" key="7">
    <source>
        <dbReference type="ARBA" id="ARBA00022723"/>
    </source>
</evidence>
<gene>
    <name evidence="14" type="ORF">MNOR_LOCUS4403</name>
</gene>
<keyword evidence="4 13" id="KW-0328">Glycosyltransferase</keyword>
<feature type="non-terminal residue" evidence="14">
    <location>
        <position position="335"/>
    </location>
</feature>
<protein>
    <recommendedName>
        <fullName evidence="13">Alpha-1,3-mannosyl-glycoprotein 2-beta-N-acetylglucosaminyltransferase</fullName>
        <shortName evidence="13">GNT-I</shortName>
        <shortName evidence="13">GlcNAc-T I</shortName>
        <ecNumber evidence="13">2.4.1.101</ecNumber>
    </recommendedName>
    <alternativeName>
        <fullName evidence="13">N-glycosyl-oligosaccharide-glycoprotein N-acetylglucosaminyltransferase I</fullName>
    </alternativeName>
</protein>
<dbReference type="InterPro" id="IPR052463">
    <property type="entry name" value="O-linked_mannose_GnT"/>
</dbReference>
<dbReference type="PANTHER" id="PTHR46396">
    <property type="entry name" value="PROTEIN O-LINKED-MANNOSE BETA-1,2-N-ACETYLGLUCOSAMINYLTRANSFERASE 1"/>
    <property type="match status" value="1"/>
</dbReference>
<dbReference type="Proteomes" id="UP001497623">
    <property type="component" value="Unassembled WGS sequence"/>
</dbReference>
<reference evidence="14 15" key="1">
    <citation type="submission" date="2024-05" db="EMBL/GenBank/DDBJ databases">
        <authorList>
            <person name="Wallberg A."/>
        </authorList>
    </citation>
    <scope>NUCLEOTIDE SEQUENCE [LARGE SCALE GENOMIC DNA]</scope>
</reference>
<accession>A0AAV2PUH0</accession>
<keyword evidence="6" id="KW-0812">Transmembrane</keyword>
<name>A0AAV2PUH0_MEGNR</name>
<keyword evidence="8 13" id="KW-0735">Signal-anchor</keyword>
<dbReference type="AlphaFoldDB" id="A0AAV2PUH0"/>
<evidence type="ECO:0000256" key="13">
    <source>
        <dbReference type="RuleBase" id="RU368119"/>
    </source>
</evidence>
<dbReference type="Pfam" id="PF03071">
    <property type="entry name" value="GNT-I"/>
    <property type="match status" value="1"/>
</dbReference>
<dbReference type="Gene3D" id="3.90.550.10">
    <property type="entry name" value="Spore Coat Polysaccharide Biosynthesis Protein SpsA, Chain A"/>
    <property type="match status" value="1"/>
</dbReference>